<dbReference type="GO" id="GO:0003852">
    <property type="term" value="F:2-isopropylmalate synthase activity"/>
    <property type="evidence" value="ECO:0007669"/>
    <property type="project" value="InterPro"/>
</dbReference>
<dbReference type="InterPro" id="IPR054691">
    <property type="entry name" value="LeuA/HCS_post-cat"/>
</dbReference>
<evidence type="ECO:0000256" key="7">
    <source>
        <dbReference type="ARBA" id="ARBA00048263"/>
    </source>
</evidence>
<dbReference type="STRING" id="36849.OXPF_08610"/>
<dbReference type="Gene3D" id="3.30.160.270">
    <property type="match status" value="1"/>
</dbReference>
<sequence length="522" mass="57558">MVKKICIYDSTLRDGAQGEGISFTVADKLKITAKLDGLGVDYIEAGNPGSNPKDIEFFQRLKELKLKNAKLTAFGSTRRANVEVDKDANIMSLLSAETPSVAIFGKSWDFHVTDIIRTTLEENLCMIRDTVRYMKHKDKEVIYDAEHFFDGYKANPSYAIDTLEAALQSGADWITLCDTNGGTLPNEIRDIVKKVIGEINAPIGIHCHNDGGMAVANSIMAVIGGVTQVQGTMNGYGERCGNADLCTIIPNLEIKLKYRCLPEGALKELTAASRFISELANMTHYSGAPFVGHSAFAHKGGMHIDGVSKNPHSFEHIPPELVGNSRRFLMSEVSGRSTVLTSIQKVDPAITKDSEETYNIIAELKRLEHEGYQFEGAESSFELVIRRALGRYKKLFEVSDFKVISDEPWSNGNSATAIIKIWVNGVQELTASEGDGPVNALDIALRKALTVFYPQLNKMRLVDYKVRVLDTTTATAAKVRVHIESTDGERSWGTVGVSTNILEASWIALVDSIEYMLIKYMD</sequence>
<keyword evidence="3" id="KW-0028">Amino-acid biosynthesis</keyword>
<dbReference type="RefSeq" id="WP_054873964.1">
    <property type="nucleotide sequence ID" value="NZ_LKET01000021.1"/>
</dbReference>
<keyword evidence="12" id="KW-1185">Reference proteome</keyword>
<evidence type="ECO:0000256" key="5">
    <source>
        <dbReference type="ARBA" id="ARBA00022679"/>
    </source>
</evidence>
<reference evidence="11 12" key="1">
    <citation type="submission" date="2015-09" db="EMBL/GenBank/DDBJ databases">
        <title>Genome sequence of Oxobacter pfennigii DSM 3222.</title>
        <authorList>
            <person name="Poehlein A."/>
            <person name="Bengelsdorf F.R."/>
            <person name="Schiel-Bengelsdorf B."/>
            <person name="Duerre P."/>
            <person name="Daniel R."/>
        </authorList>
    </citation>
    <scope>NUCLEOTIDE SEQUENCE [LARGE SCALE GENOMIC DNA]</scope>
    <source>
        <strain evidence="11 12">DSM 3222</strain>
    </source>
</reference>
<dbReference type="InterPro" id="IPR002034">
    <property type="entry name" value="AIPM/Hcit_synth_CS"/>
</dbReference>
<dbReference type="Pfam" id="PF22617">
    <property type="entry name" value="HCS_D2"/>
    <property type="match status" value="1"/>
</dbReference>
<dbReference type="EMBL" id="LKET01000021">
    <property type="protein sequence ID" value="KPU45628.1"/>
    <property type="molecule type" value="Genomic_DNA"/>
</dbReference>
<dbReference type="Gene3D" id="3.20.20.70">
    <property type="entry name" value="Aldolase class I"/>
    <property type="match status" value="1"/>
</dbReference>
<dbReference type="InterPro" id="IPR000891">
    <property type="entry name" value="PYR_CT"/>
</dbReference>
<keyword evidence="6" id="KW-0100">Branched-chain amino acid biosynthesis</keyword>
<evidence type="ECO:0000313" key="12">
    <source>
        <dbReference type="Proteomes" id="UP000050326"/>
    </source>
</evidence>
<evidence type="ECO:0000256" key="4">
    <source>
        <dbReference type="ARBA" id="ARBA00022624"/>
    </source>
</evidence>
<dbReference type="InterPro" id="IPR036230">
    <property type="entry name" value="LeuA_allosteric_dom_sf"/>
</dbReference>
<dbReference type="GO" id="GO:0009098">
    <property type="term" value="P:L-leucine biosynthetic process"/>
    <property type="evidence" value="ECO:0007669"/>
    <property type="project" value="InterPro"/>
</dbReference>
<dbReference type="InterPro" id="IPR013785">
    <property type="entry name" value="Aldolase_TIM"/>
</dbReference>
<dbReference type="PANTHER" id="PTHR43538">
    <property type="entry name" value="ALPHA-IPM SYNTHASE/HOMOCITRATE SYNTHASE"/>
    <property type="match status" value="1"/>
</dbReference>
<evidence type="ECO:0000256" key="3">
    <source>
        <dbReference type="ARBA" id="ARBA00022605"/>
    </source>
</evidence>
<comment type="pathway">
    <text evidence="1">Amino-acid biosynthesis; L-isoleucine biosynthesis; 2-oxobutanoate from pyruvate: step 1/3.</text>
</comment>
<evidence type="ECO:0000256" key="6">
    <source>
        <dbReference type="ARBA" id="ARBA00023304"/>
    </source>
</evidence>
<feature type="domain" description="Pyruvate carboxyltransferase" evidence="10">
    <location>
        <begin position="5"/>
        <end position="271"/>
    </location>
</feature>
<evidence type="ECO:0000256" key="8">
    <source>
        <dbReference type="NCBIfam" id="TIGR00977"/>
    </source>
</evidence>
<dbReference type="SMART" id="SM00917">
    <property type="entry name" value="LeuA_dimer"/>
    <property type="match status" value="1"/>
</dbReference>
<dbReference type="GO" id="GO:0043714">
    <property type="term" value="F:(R)-citramalate synthase activity"/>
    <property type="evidence" value="ECO:0007669"/>
    <property type="project" value="UniProtKB-UniRule"/>
</dbReference>
<dbReference type="InterPro" id="IPR013709">
    <property type="entry name" value="2-isopropylmalate_synth_dimer"/>
</dbReference>
<dbReference type="Pfam" id="PF08502">
    <property type="entry name" value="LeuA_dimer"/>
    <property type="match status" value="1"/>
</dbReference>
<evidence type="ECO:0000313" key="11">
    <source>
        <dbReference type="EMBL" id="KPU45628.1"/>
    </source>
</evidence>
<dbReference type="PROSITE" id="PS00815">
    <property type="entry name" value="AIPM_HOMOCIT_SYNTH_1"/>
    <property type="match status" value="1"/>
</dbReference>
<evidence type="ECO:0000256" key="1">
    <source>
        <dbReference type="ARBA" id="ARBA00004743"/>
    </source>
</evidence>
<dbReference type="GO" id="GO:0009097">
    <property type="term" value="P:isoleucine biosynthetic process"/>
    <property type="evidence" value="ECO:0007669"/>
    <property type="project" value="UniProtKB-UniRule"/>
</dbReference>
<dbReference type="AlphaFoldDB" id="A0A0P9AJQ8"/>
<dbReference type="SUPFAM" id="SSF110921">
    <property type="entry name" value="2-isopropylmalate synthase LeuA, allosteric (dimerisation) domain"/>
    <property type="match status" value="1"/>
</dbReference>
<organism evidence="11 12">
    <name type="scientific">Oxobacter pfennigii</name>
    <dbReference type="NCBI Taxonomy" id="36849"/>
    <lineage>
        <taxon>Bacteria</taxon>
        <taxon>Bacillati</taxon>
        <taxon>Bacillota</taxon>
        <taxon>Clostridia</taxon>
        <taxon>Eubacteriales</taxon>
        <taxon>Clostridiaceae</taxon>
        <taxon>Oxobacter</taxon>
    </lineage>
</organism>
<dbReference type="InterPro" id="IPR005675">
    <property type="entry name" value="Citramal_synthase"/>
</dbReference>
<dbReference type="OrthoDB" id="9804858at2"/>
<accession>A0A0P9AJQ8</accession>
<dbReference type="CDD" id="cd07941">
    <property type="entry name" value="DRE_TIM_LeuA3"/>
    <property type="match status" value="1"/>
</dbReference>
<evidence type="ECO:0000256" key="2">
    <source>
        <dbReference type="ARBA" id="ARBA00006154"/>
    </source>
</evidence>
<dbReference type="Proteomes" id="UP000050326">
    <property type="component" value="Unassembled WGS sequence"/>
</dbReference>
<evidence type="ECO:0000259" key="10">
    <source>
        <dbReference type="PROSITE" id="PS50991"/>
    </source>
</evidence>
<dbReference type="EC" id="2.3.3.21" evidence="8"/>
<dbReference type="NCBIfam" id="TIGR00977">
    <property type="entry name" value="citramal_synth"/>
    <property type="match status" value="1"/>
</dbReference>
<evidence type="ECO:0000256" key="9">
    <source>
        <dbReference type="RuleBase" id="RU003523"/>
    </source>
</evidence>
<dbReference type="PROSITE" id="PS00816">
    <property type="entry name" value="AIPM_HOMOCIT_SYNTH_2"/>
    <property type="match status" value="1"/>
</dbReference>
<dbReference type="UniPathway" id="UPA00047">
    <property type="reaction ID" value="UER00066"/>
</dbReference>
<proteinExistence type="inferred from homology"/>
<keyword evidence="4" id="KW-0412">Isoleucine biosynthesis</keyword>
<dbReference type="Pfam" id="PF00682">
    <property type="entry name" value="HMGL-like"/>
    <property type="match status" value="1"/>
</dbReference>
<protein>
    <recommendedName>
        <fullName evidence="8">Citramalate synthase</fullName>
        <ecNumber evidence="8">2.3.3.21</ecNumber>
    </recommendedName>
</protein>
<comment type="caution">
    <text evidence="11">The sequence shown here is derived from an EMBL/GenBank/DDBJ whole genome shotgun (WGS) entry which is preliminary data.</text>
</comment>
<keyword evidence="11" id="KW-0012">Acyltransferase</keyword>
<dbReference type="PANTHER" id="PTHR43538:SF1">
    <property type="entry name" value="(R)-CITRAMALATE SYNTHASE"/>
    <property type="match status" value="1"/>
</dbReference>
<dbReference type="PROSITE" id="PS50991">
    <property type="entry name" value="PYR_CT"/>
    <property type="match status" value="1"/>
</dbReference>
<gene>
    <name evidence="11" type="primary">leuA_1</name>
    <name evidence="11" type="ORF">OXPF_08610</name>
</gene>
<comment type="catalytic activity">
    <reaction evidence="7">
        <text>pyruvate + acetyl-CoA + H2O = (3R)-citramalate + CoA + H(+)</text>
        <dbReference type="Rhea" id="RHEA:19045"/>
        <dbReference type="ChEBI" id="CHEBI:15361"/>
        <dbReference type="ChEBI" id="CHEBI:15377"/>
        <dbReference type="ChEBI" id="CHEBI:15378"/>
        <dbReference type="ChEBI" id="CHEBI:30934"/>
        <dbReference type="ChEBI" id="CHEBI:57287"/>
        <dbReference type="ChEBI" id="CHEBI:57288"/>
        <dbReference type="EC" id="2.3.3.21"/>
    </reaction>
</comment>
<dbReference type="PATRIC" id="fig|36849.3.peg.918"/>
<name>A0A0P9AJQ8_9CLOT</name>
<comment type="similarity">
    <text evidence="2 9">Belongs to the alpha-IPM synthase/homocitrate synthase family.</text>
</comment>
<keyword evidence="5 9" id="KW-0808">Transferase</keyword>
<dbReference type="SUPFAM" id="SSF51569">
    <property type="entry name" value="Aldolase"/>
    <property type="match status" value="1"/>
</dbReference>
<dbReference type="Gene3D" id="1.10.238.260">
    <property type="match status" value="1"/>
</dbReference>